<protein>
    <submittedName>
        <fullName evidence="2">Uncharacterized protein</fullName>
    </submittedName>
</protein>
<feature type="transmembrane region" description="Helical" evidence="1">
    <location>
        <begin position="67"/>
        <end position="86"/>
    </location>
</feature>
<dbReference type="Proteomes" id="UP000274822">
    <property type="component" value="Unassembled WGS sequence"/>
</dbReference>
<organism evidence="2 3">
    <name type="scientific">Jimgerdemannia flammicorona</name>
    <dbReference type="NCBI Taxonomy" id="994334"/>
    <lineage>
        <taxon>Eukaryota</taxon>
        <taxon>Fungi</taxon>
        <taxon>Fungi incertae sedis</taxon>
        <taxon>Mucoromycota</taxon>
        <taxon>Mucoromycotina</taxon>
        <taxon>Endogonomycetes</taxon>
        <taxon>Endogonales</taxon>
        <taxon>Endogonaceae</taxon>
        <taxon>Jimgerdemannia</taxon>
    </lineage>
</organism>
<proteinExistence type="predicted"/>
<keyword evidence="3" id="KW-1185">Reference proteome</keyword>
<evidence type="ECO:0000256" key="1">
    <source>
        <dbReference type="SAM" id="Phobius"/>
    </source>
</evidence>
<dbReference type="EMBL" id="RBNJ01000632">
    <property type="protein sequence ID" value="RUS34263.1"/>
    <property type="molecule type" value="Genomic_DNA"/>
</dbReference>
<keyword evidence="1" id="KW-0472">Membrane</keyword>
<reference evidence="2 3" key="1">
    <citation type="journal article" date="2018" name="New Phytol.">
        <title>Phylogenomics of Endogonaceae and evolution of mycorrhizas within Mucoromycota.</title>
        <authorList>
            <person name="Chang Y."/>
            <person name="Desiro A."/>
            <person name="Na H."/>
            <person name="Sandor L."/>
            <person name="Lipzen A."/>
            <person name="Clum A."/>
            <person name="Barry K."/>
            <person name="Grigoriev I.V."/>
            <person name="Martin F.M."/>
            <person name="Stajich J.E."/>
            <person name="Smith M.E."/>
            <person name="Bonito G."/>
            <person name="Spatafora J.W."/>
        </authorList>
    </citation>
    <scope>NUCLEOTIDE SEQUENCE [LARGE SCALE GENOMIC DNA]</scope>
    <source>
        <strain evidence="2 3">AD002</strain>
    </source>
</reference>
<feature type="transmembrane region" description="Helical" evidence="1">
    <location>
        <begin position="92"/>
        <end position="110"/>
    </location>
</feature>
<accession>A0A433QWS6</accession>
<evidence type="ECO:0000313" key="2">
    <source>
        <dbReference type="EMBL" id="RUS34263.1"/>
    </source>
</evidence>
<keyword evidence="1" id="KW-0812">Transmembrane</keyword>
<sequence length="136" mass="15314">MTIKRDVLLRLQIPWWLSILIDGDRCRAEIDRQPLHSSQPGCIYKAYVPDPDIPTQLHFTVQVFDNYYLGITALLTILYQLSFFTVAARHHFIVLAVLTLALGGLARTTVLTKSELIFSPSLGSSSTKCFGYLVDI</sequence>
<dbReference type="AlphaFoldDB" id="A0A433QWS6"/>
<keyword evidence="1" id="KW-1133">Transmembrane helix</keyword>
<comment type="caution">
    <text evidence="2">The sequence shown here is derived from an EMBL/GenBank/DDBJ whole genome shotgun (WGS) entry which is preliminary data.</text>
</comment>
<evidence type="ECO:0000313" key="3">
    <source>
        <dbReference type="Proteomes" id="UP000274822"/>
    </source>
</evidence>
<name>A0A433QWS6_9FUNG</name>
<gene>
    <name evidence="2" type="ORF">BC938DRAFT_481609</name>
</gene>